<reference evidence="2" key="2">
    <citation type="submission" date="2015-01" db="EMBL/GenBank/DDBJ databases">
        <title>Evolutionary Origins and Diversification of the Mycorrhizal Mutualists.</title>
        <authorList>
            <consortium name="DOE Joint Genome Institute"/>
            <consortium name="Mycorrhizal Genomics Consortium"/>
            <person name="Kohler A."/>
            <person name="Kuo A."/>
            <person name="Nagy L.G."/>
            <person name="Floudas D."/>
            <person name="Copeland A."/>
            <person name="Barry K.W."/>
            <person name="Cichocki N."/>
            <person name="Veneault-Fourrey C."/>
            <person name="LaButti K."/>
            <person name="Lindquist E.A."/>
            <person name="Lipzen A."/>
            <person name="Lundell T."/>
            <person name="Morin E."/>
            <person name="Murat C."/>
            <person name="Riley R."/>
            <person name="Ohm R."/>
            <person name="Sun H."/>
            <person name="Tunlid A."/>
            <person name="Henrissat B."/>
            <person name="Grigoriev I.V."/>
            <person name="Hibbett D.S."/>
            <person name="Martin F."/>
        </authorList>
    </citation>
    <scope>NUCLEOTIDE SEQUENCE [LARGE SCALE GENOMIC DNA]</scope>
    <source>
        <strain evidence="2">Foug A</strain>
    </source>
</reference>
<keyword evidence="2" id="KW-1185">Reference proteome</keyword>
<protein>
    <submittedName>
        <fullName evidence="1">Uncharacterized protein</fullName>
    </submittedName>
</protein>
<evidence type="ECO:0000313" key="2">
    <source>
        <dbReference type="Proteomes" id="UP000053989"/>
    </source>
</evidence>
<name>A0A0C3E2D1_9AGAM</name>
<dbReference type="STRING" id="1036808.A0A0C3E2D1"/>
<evidence type="ECO:0000313" key="1">
    <source>
        <dbReference type="EMBL" id="KIM62639.1"/>
    </source>
</evidence>
<dbReference type="EMBL" id="KN822041">
    <property type="protein sequence ID" value="KIM62639.1"/>
    <property type="molecule type" value="Genomic_DNA"/>
</dbReference>
<gene>
    <name evidence="1" type="ORF">SCLCIDRAFT_119118</name>
</gene>
<proteinExistence type="predicted"/>
<dbReference type="Proteomes" id="UP000053989">
    <property type="component" value="Unassembled WGS sequence"/>
</dbReference>
<accession>A0A0C3E2D1</accession>
<dbReference type="OrthoDB" id="3267098at2759"/>
<reference evidence="1 2" key="1">
    <citation type="submission" date="2014-04" db="EMBL/GenBank/DDBJ databases">
        <authorList>
            <consortium name="DOE Joint Genome Institute"/>
            <person name="Kuo A."/>
            <person name="Kohler A."/>
            <person name="Nagy L.G."/>
            <person name="Floudas D."/>
            <person name="Copeland A."/>
            <person name="Barry K.W."/>
            <person name="Cichocki N."/>
            <person name="Veneault-Fourrey C."/>
            <person name="LaButti K."/>
            <person name="Lindquist E.A."/>
            <person name="Lipzen A."/>
            <person name="Lundell T."/>
            <person name="Morin E."/>
            <person name="Murat C."/>
            <person name="Sun H."/>
            <person name="Tunlid A."/>
            <person name="Henrissat B."/>
            <person name="Grigoriev I.V."/>
            <person name="Hibbett D.S."/>
            <person name="Martin F."/>
            <person name="Nordberg H.P."/>
            <person name="Cantor M.N."/>
            <person name="Hua S.X."/>
        </authorList>
    </citation>
    <scope>NUCLEOTIDE SEQUENCE [LARGE SCALE GENOMIC DNA]</scope>
    <source>
        <strain evidence="1 2">Foug A</strain>
    </source>
</reference>
<dbReference type="AlphaFoldDB" id="A0A0C3E2D1"/>
<sequence>MEVLWVRWFGVMPGHQWGIKKARLPKIGFVPDSPGAFRFIVPLLVLHACHLIPAFSEGRTDSLLPCGSSTAQGNDDTDDWTAYYVNM</sequence>
<dbReference type="HOGENOM" id="CLU_002498_5_1_1"/>
<dbReference type="InParanoid" id="A0A0C3E2D1"/>
<organism evidence="1 2">
    <name type="scientific">Scleroderma citrinum Foug A</name>
    <dbReference type="NCBI Taxonomy" id="1036808"/>
    <lineage>
        <taxon>Eukaryota</taxon>
        <taxon>Fungi</taxon>
        <taxon>Dikarya</taxon>
        <taxon>Basidiomycota</taxon>
        <taxon>Agaricomycotina</taxon>
        <taxon>Agaricomycetes</taxon>
        <taxon>Agaricomycetidae</taxon>
        <taxon>Boletales</taxon>
        <taxon>Sclerodermatineae</taxon>
        <taxon>Sclerodermataceae</taxon>
        <taxon>Scleroderma</taxon>
    </lineage>
</organism>